<dbReference type="InterPro" id="IPR056229">
    <property type="entry name" value="Ig_TMM62"/>
</dbReference>
<dbReference type="InterPro" id="IPR029052">
    <property type="entry name" value="Metallo-depent_PP-like"/>
</dbReference>
<feature type="transmembrane region" description="Helical" evidence="1">
    <location>
        <begin position="601"/>
        <end position="627"/>
    </location>
</feature>
<keyword evidence="1" id="KW-0472">Membrane</keyword>
<dbReference type="EMBL" id="JABFTP020000001">
    <property type="protein sequence ID" value="KAL3265661.1"/>
    <property type="molecule type" value="Genomic_DNA"/>
</dbReference>
<dbReference type="Pfam" id="PF24384">
    <property type="entry name" value="Ig_TMM62"/>
    <property type="match status" value="1"/>
</dbReference>
<reference evidence="4 5" key="1">
    <citation type="journal article" date="2021" name="BMC Biol.">
        <title>Horizontally acquired antibacterial genes associated with adaptive radiation of ladybird beetles.</title>
        <authorList>
            <person name="Li H.S."/>
            <person name="Tang X.F."/>
            <person name="Huang Y.H."/>
            <person name="Xu Z.Y."/>
            <person name="Chen M.L."/>
            <person name="Du X.Y."/>
            <person name="Qiu B.Y."/>
            <person name="Chen P.T."/>
            <person name="Zhang W."/>
            <person name="Slipinski A."/>
            <person name="Escalona H.E."/>
            <person name="Waterhouse R.M."/>
            <person name="Zwick A."/>
            <person name="Pang H."/>
        </authorList>
    </citation>
    <scope>NUCLEOTIDE SEQUENCE [LARGE SCALE GENOMIC DNA]</scope>
    <source>
        <strain evidence="4">SYSU2018</strain>
    </source>
</reference>
<feature type="transmembrane region" description="Helical" evidence="1">
    <location>
        <begin position="577"/>
        <end position="595"/>
    </location>
</feature>
<accession>A0ABD2MHQ8</accession>
<dbReference type="PANTHER" id="PTHR14795:SF0">
    <property type="entry name" value="TRANSMEMBRANE PROTEIN 62"/>
    <property type="match status" value="1"/>
</dbReference>
<evidence type="ECO:0000259" key="3">
    <source>
        <dbReference type="Pfam" id="PF24394"/>
    </source>
</evidence>
<dbReference type="SUPFAM" id="SSF56300">
    <property type="entry name" value="Metallo-dependent phosphatases"/>
    <property type="match status" value="1"/>
</dbReference>
<dbReference type="AlphaFoldDB" id="A0ABD2MHQ8"/>
<dbReference type="Gene3D" id="3.60.21.10">
    <property type="match status" value="1"/>
</dbReference>
<evidence type="ECO:0000313" key="5">
    <source>
        <dbReference type="Proteomes" id="UP001516400"/>
    </source>
</evidence>
<dbReference type="InterPro" id="IPR056230">
    <property type="entry name" value="TMEM62_C"/>
</dbReference>
<comment type="caution">
    <text evidence="4">The sequence shown here is derived from an EMBL/GenBank/DDBJ whole genome shotgun (WGS) entry which is preliminary data.</text>
</comment>
<dbReference type="Pfam" id="PF24394">
    <property type="entry name" value="TMEM62_C"/>
    <property type="match status" value="1"/>
</dbReference>
<proteinExistence type="predicted"/>
<dbReference type="Proteomes" id="UP001516400">
    <property type="component" value="Unassembled WGS sequence"/>
</dbReference>
<dbReference type="PANTHER" id="PTHR14795">
    <property type="entry name" value="HELICASE RELATED"/>
    <property type="match status" value="1"/>
</dbReference>
<keyword evidence="5" id="KW-1185">Reference proteome</keyword>
<gene>
    <name evidence="4" type="ORF">HHI36_009865</name>
</gene>
<protein>
    <recommendedName>
        <fullName evidence="6">Transmembrane protein 62</fullName>
    </recommendedName>
</protein>
<evidence type="ECO:0000313" key="4">
    <source>
        <dbReference type="EMBL" id="KAL3265661.1"/>
    </source>
</evidence>
<feature type="domain" description="TMEM62 C-terminal" evidence="3">
    <location>
        <begin position="434"/>
        <end position="575"/>
    </location>
</feature>
<dbReference type="InterPro" id="IPR041871">
    <property type="entry name" value="MPP_TMEM62"/>
</dbReference>
<dbReference type="CDD" id="cd07401">
    <property type="entry name" value="MPP_TMEM62_N"/>
    <property type="match status" value="1"/>
</dbReference>
<sequence>MKISKRTALLLISMFIISFLFSNIFSTLSIDPKSIVTNKYHDVGDQESNLIWFVQISDIHISIFRDPSRITQFRDFCHRTLDSIKPIVVLASGDLTDAKTKDHIGSTQIEREWQYYRDILKETRIEERTLWLDIRGNHDSFNVAGQQSKQNFFTNYSIQGKSHPRSYMYQIEKDNVTYSFIGIDACLEPGPKRPFNFVGILDKQEIAHIHAMIERLESSGSNYTIWFGHFPTSCILSYGEESIRDLIGNDKNGLAYLCGHLHKLGGLVPSMYTLQNAGFLELELGDWKDNRMYRVLAIDHGILSFVDVELGEWPVILITNPKNALFMNPLRENSENLRTSRFIRILAFSLSTIASVKVKIDKEDWQYGKHVNGPLYVTPWNSGMYQEGLHDIEVMVKDSDGRTRTIKQQFALDGTRLSFNVMPRILLSTNANVLFRLMFATMVVFSIVPLIFIRYLHKLVEVGKVPKPRQNQNFLKIWLRKLWVLSTIDRIFWPMVLYPIYLCIGPWSIGYVIEDHIGVIFAWGIFVNGTFLPGSFTYAYGFIQLVTFQVPLTLMLAHGVDQRFQYHTVKPGKKKSLFTSISVHLPFVILIVIQLEMAYLFWLAYGTLAFILGPLRTWSVFLAIVLWHQTFTFPIHCTRKAASIWSPKPPEENTSVVSTINR</sequence>
<keyword evidence="1" id="KW-0812">Transmembrane</keyword>
<evidence type="ECO:0008006" key="6">
    <source>
        <dbReference type="Google" id="ProtNLM"/>
    </source>
</evidence>
<feature type="transmembrane region" description="Helical" evidence="1">
    <location>
        <begin position="538"/>
        <end position="557"/>
    </location>
</feature>
<feature type="transmembrane region" description="Helical" evidence="1">
    <location>
        <begin position="433"/>
        <end position="456"/>
    </location>
</feature>
<evidence type="ECO:0000259" key="2">
    <source>
        <dbReference type="Pfam" id="PF24384"/>
    </source>
</evidence>
<feature type="domain" description="TMEM62 Ig-like" evidence="2">
    <location>
        <begin position="312"/>
        <end position="414"/>
    </location>
</feature>
<organism evidence="4 5">
    <name type="scientific">Cryptolaemus montrouzieri</name>
    <dbReference type="NCBI Taxonomy" id="559131"/>
    <lineage>
        <taxon>Eukaryota</taxon>
        <taxon>Metazoa</taxon>
        <taxon>Ecdysozoa</taxon>
        <taxon>Arthropoda</taxon>
        <taxon>Hexapoda</taxon>
        <taxon>Insecta</taxon>
        <taxon>Pterygota</taxon>
        <taxon>Neoptera</taxon>
        <taxon>Endopterygota</taxon>
        <taxon>Coleoptera</taxon>
        <taxon>Polyphaga</taxon>
        <taxon>Cucujiformia</taxon>
        <taxon>Coccinelloidea</taxon>
        <taxon>Coccinellidae</taxon>
        <taxon>Scymninae</taxon>
        <taxon>Scymnini</taxon>
        <taxon>Cryptolaemus</taxon>
    </lineage>
</organism>
<evidence type="ECO:0000256" key="1">
    <source>
        <dbReference type="SAM" id="Phobius"/>
    </source>
</evidence>
<keyword evidence="1" id="KW-1133">Transmembrane helix</keyword>
<name>A0ABD2MHQ8_9CUCU</name>